<dbReference type="SUPFAM" id="SSF54928">
    <property type="entry name" value="RNA-binding domain, RBD"/>
    <property type="match status" value="1"/>
</dbReference>
<evidence type="ECO:0000256" key="1">
    <source>
        <dbReference type="ARBA" id="ARBA00006638"/>
    </source>
</evidence>
<dbReference type="InterPro" id="IPR000504">
    <property type="entry name" value="RRM_dom"/>
</dbReference>
<evidence type="ECO:0000313" key="7">
    <source>
        <dbReference type="Proteomes" id="UP000241769"/>
    </source>
</evidence>
<dbReference type="EMBL" id="MDYQ01000107">
    <property type="protein sequence ID" value="PRP82265.1"/>
    <property type="molecule type" value="Genomic_DNA"/>
</dbReference>
<dbReference type="AlphaFoldDB" id="A0A2P6NEB1"/>
<evidence type="ECO:0000259" key="5">
    <source>
        <dbReference type="PROSITE" id="PS50102"/>
    </source>
</evidence>
<dbReference type="Gene3D" id="3.30.70.330">
    <property type="match status" value="1"/>
</dbReference>
<dbReference type="CDD" id="cd00590">
    <property type="entry name" value="RRM_SF"/>
    <property type="match status" value="1"/>
</dbReference>
<protein>
    <recommendedName>
        <fullName evidence="5">RRM domain-containing protein</fullName>
    </recommendedName>
</protein>
<dbReference type="FunCoup" id="A0A2P6NEB1">
    <property type="interactions" value="2"/>
</dbReference>
<dbReference type="SUPFAM" id="SSF54768">
    <property type="entry name" value="dsRNA-binding domain-like"/>
    <property type="match status" value="1"/>
</dbReference>
<dbReference type="Pfam" id="PF04098">
    <property type="entry name" value="Rad52_Rad22"/>
    <property type="match status" value="1"/>
</dbReference>
<dbReference type="InterPro" id="IPR040224">
    <property type="entry name" value="RDM1"/>
</dbReference>
<comment type="similarity">
    <text evidence="1">Belongs to the RAD52 family.</text>
</comment>
<evidence type="ECO:0000313" key="6">
    <source>
        <dbReference type="EMBL" id="PRP82265.1"/>
    </source>
</evidence>
<dbReference type="PROSITE" id="PS50102">
    <property type="entry name" value="RRM"/>
    <property type="match status" value="1"/>
</dbReference>
<keyword evidence="2" id="KW-0227">DNA damage</keyword>
<reference evidence="6 7" key="1">
    <citation type="journal article" date="2018" name="Genome Biol. Evol.">
        <title>Multiple Roots of Fruiting Body Formation in Amoebozoa.</title>
        <authorList>
            <person name="Hillmann F."/>
            <person name="Forbes G."/>
            <person name="Novohradska S."/>
            <person name="Ferling I."/>
            <person name="Riege K."/>
            <person name="Groth M."/>
            <person name="Westermann M."/>
            <person name="Marz M."/>
            <person name="Spaller T."/>
            <person name="Winckler T."/>
            <person name="Schaap P."/>
            <person name="Glockner G."/>
        </authorList>
    </citation>
    <scope>NUCLEOTIDE SEQUENCE [LARGE SCALE GENOMIC DNA]</scope>
    <source>
        <strain evidence="6 7">Jena</strain>
    </source>
</reference>
<dbReference type="GO" id="GO:0003723">
    <property type="term" value="F:RNA binding"/>
    <property type="evidence" value="ECO:0007669"/>
    <property type="project" value="UniProtKB-UniRule"/>
</dbReference>
<keyword evidence="3" id="KW-0234">DNA repair</keyword>
<evidence type="ECO:0000256" key="3">
    <source>
        <dbReference type="ARBA" id="ARBA00023204"/>
    </source>
</evidence>
<feature type="domain" description="RRM" evidence="5">
    <location>
        <begin position="11"/>
        <end position="112"/>
    </location>
</feature>
<dbReference type="GO" id="GO:0006310">
    <property type="term" value="P:DNA recombination"/>
    <property type="evidence" value="ECO:0007669"/>
    <property type="project" value="UniProtKB-ARBA"/>
</dbReference>
<comment type="caution">
    <text evidence="6">The sequence shown here is derived from an EMBL/GenBank/DDBJ whole genome shotgun (WGS) entry which is preliminary data.</text>
</comment>
<dbReference type="InterPro" id="IPR035979">
    <property type="entry name" value="RBD_domain_sf"/>
</dbReference>
<dbReference type="Gene3D" id="3.30.390.80">
    <property type="entry name" value="DNA repair protein Rad52/59/22"/>
    <property type="match status" value="1"/>
</dbReference>
<name>A0A2P6NEB1_9EUKA</name>
<dbReference type="GO" id="GO:0006302">
    <property type="term" value="P:double-strand break repair"/>
    <property type="evidence" value="ECO:0007669"/>
    <property type="project" value="UniProtKB-ARBA"/>
</dbReference>
<organism evidence="6 7">
    <name type="scientific">Planoprotostelium fungivorum</name>
    <dbReference type="NCBI Taxonomy" id="1890364"/>
    <lineage>
        <taxon>Eukaryota</taxon>
        <taxon>Amoebozoa</taxon>
        <taxon>Evosea</taxon>
        <taxon>Variosea</taxon>
        <taxon>Cavosteliida</taxon>
        <taxon>Cavosteliaceae</taxon>
        <taxon>Planoprotostelium</taxon>
    </lineage>
</organism>
<evidence type="ECO:0000256" key="4">
    <source>
        <dbReference type="PROSITE-ProRule" id="PRU00176"/>
    </source>
</evidence>
<dbReference type="InterPro" id="IPR041247">
    <property type="entry name" value="Rad52_fam"/>
</dbReference>
<evidence type="ECO:0000256" key="2">
    <source>
        <dbReference type="ARBA" id="ARBA00022763"/>
    </source>
</evidence>
<gene>
    <name evidence="6" type="ORF">PROFUN_06277</name>
</gene>
<accession>A0A2P6NEB1</accession>
<dbReference type="Proteomes" id="UP000241769">
    <property type="component" value="Unassembled WGS sequence"/>
</dbReference>
<dbReference type="GO" id="GO:0005730">
    <property type="term" value="C:nucleolus"/>
    <property type="evidence" value="ECO:0007669"/>
    <property type="project" value="TreeGrafter"/>
</dbReference>
<keyword evidence="4" id="KW-0694">RNA-binding</keyword>
<dbReference type="InterPro" id="IPR012677">
    <property type="entry name" value="Nucleotide-bd_a/b_plait_sf"/>
</dbReference>
<proteinExistence type="inferred from homology"/>
<keyword evidence="7" id="KW-1185">Reference proteome</keyword>
<dbReference type="OrthoDB" id="20570at2759"/>
<dbReference type="InParanoid" id="A0A2P6NEB1"/>
<dbReference type="InterPro" id="IPR042525">
    <property type="entry name" value="Rad52_Rad59_Rad22_sf"/>
</dbReference>
<dbReference type="PANTHER" id="PTHR31164">
    <property type="entry name" value="RAD52 MOTIF-CONTAINING PROTEIN 1"/>
    <property type="match status" value="1"/>
</dbReference>
<sequence length="260" mass="29259">MAGEKIPRWETTVFVGETLQHAFSKSSGNLHPSSNVLELSVLFEPFGLIYSIQTYKPSEKDCETSSPSPRLNFSALFAYVKYYTKQATQKALKDLKGTKLHDKPLLLNLARQGKDEMIPLDITRSIDLAKPSYYLGYNGWRTSVHSLSQDALEFHEETGVYKCDYTCTVLLSLPDGRQVEATGKASHSAKNKSTAIQNSKKIAVTEARKAVFKETVLVVLDNGKVRESSQFSRDHLRIVTHAAKVAVHFLEDSYDHWRTE</sequence>
<dbReference type="PANTHER" id="PTHR31164:SF1">
    <property type="entry name" value="RAD52 MOTIF-CONTAINING PROTEIN 1"/>
    <property type="match status" value="1"/>
</dbReference>